<feature type="region of interest" description="Disordered" evidence="2">
    <location>
        <begin position="418"/>
        <end position="487"/>
    </location>
</feature>
<feature type="compositionally biased region" description="Low complexity" evidence="2">
    <location>
        <begin position="472"/>
        <end position="487"/>
    </location>
</feature>
<reference evidence="5" key="1">
    <citation type="submission" date="2025-08" db="UniProtKB">
        <authorList>
            <consortium name="RefSeq"/>
        </authorList>
    </citation>
    <scope>IDENTIFICATION</scope>
    <source>
        <strain evidence="5">Quisiro</strain>
        <tissue evidence="5">Liver</tissue>
    </source>
</reference>
<dbReference type="Pfam" id="PF10488">
    <property type="entry name" value="PP1c_bdg"/>
    <property type="match status" value="1"/>
</dbReference>
<feature type="region of interest" description="Disordered" evidence="2">
    <location>
        <begin position="1"/>
        <end position="22"/>
    </location>
</feature>
<feature type="region of interest" description="Disordered" evidence="2">
    <location>
        <begin position="158"/>
        <end position="189"/>
    </location>
</feature>
<evidence type="ECO:0000259" key="3">
    <source>
        <dbReference type="Pfam" id="PF10488"/>
    </source>
</evidence>
<evidence type="ECO:0000313" key="4">
    <source>
        <dbReference type="Proteomes" id="UP000192220"/>
    </source>
</evidence>
<accession>A0A2I4C690</accession>
<feature type="domain" description="Protein phosphatase 1 regulatory subunit 15A/B C-terminal" evidence="3">
    <location>
        <begin position="384"/>
        <end position="561"/>
    </location>
</feature>
<keyword evidence="4" id="KW-1185">Reference proteome</keyword>
<dbReference type="InParanoid" id="A0A2I4C690"/>
<dbReference type="OrthoDB" id="5976067at2759"/>
<evidence type="ECO:0000256" key="2">
    <source>
        <dbReference type="SAM" id="MobiDB-lite"/>
    </source>
</evidence>
<feature type="compositionally biased region" description="Acidic residues" evidence="2">
    <location>
        <begin position="317"/>
        <end position="337"/>
    </location>
</feature>
<proteinExistence type="inferred from homology"/>
<dbReference type="GO" id="GO:0034976">
    <property type="term" value="P:response to endoplasmic reticulum stress"/>
    <property type="evidence" value="ECO:0007669"/>
    <property type="project" value="TreeGrafter"/>
</dbReference>
<dbReference type="PANTHER" id="PTHR16489">
    <property type="entry name" value="GH11727P"/>
    <property type="match status" value="1"/>
</dbReference>
<dbReference type="GO" id="GO:0005783">
    <property type="term" value="C:endoplasmic reticulum"/>
    <property type="evidence" value="ECO:0007669"/>
    <property type="project" value="TreeGrafter"/>
</dbReference>
<dbReference type="CTD" id="84919"/>
<evidence type="ECO:0000313" key="5">
    <source>
        <dbReference type="RefSeq" id="XP_013875521.1"/>
    </source>
</evidence>
<feature type="region of interest" description="Disordered" evidence="2">
    <location>
        <begin position="292"/>
        <end position="402"/>
    </location>
</feature>
<dbReference type="InterPro" id="IPR019523">
    <property type="entry name" value="Prot_Pase1_reg-su15A/B_C"/>
</dbReference>
<dbReference type="GO" id="GO:0019888">
    <property type="term" value="F:protein phosphatase regulator activity"/>
    <property type="evidence" value="ECO:0007669"/>
    <property type="project" value="TreeGrafter"/>
</dbReference>
<evidence type="ECO:0000256" key="1">
    <source>
        <dbReference type="ARBA" id="ARBA00010161"/>
    </source>
</evidence>
<comment type="similarity">
    <text evidence="1">Belongs to the PPP1R15 family.</text>
</comment>
<organism evidence="4 5">
    <name type="scientific">Austrofundulus limnaeus</name>
    <name type="common">Annual killifish</name>
    <dbReference type="NCBI Taxonomy" id="52670"/>
    <lineage>
        <taxon>Eukaryota</taxon>
        <taxon>Metazoa</taxon>
        <taxon>Chordata</taxon>
        <taxon>Craniata</taxon>
        <taxon>Vertebrata</taxon>
        <taxon>Euteleostomi</taxon>
        <taxon>Actinopterygii</taxon>
        <taxon>Neopterygii</taxon>
        <taxon>Teleostei</taxon>
        <taxon>Neoteleostei</taxon>
        <taxon>Acanthomorphata</taxon>
        <taxon>Ovalentaria</taxon>
        <taxon>Atherinomorphae</taxon>
        <taxon>Cyprinodontiformes</taxon>
        <taxon>Rivulidae</taxon>
        <taxon>Austrofundulus</taxon>
    </lineage>
</organism>
<feature type="compositionally biased region" description="Basic and acidic residues" evidence="2">
    <location>
        <begin position="452"/>
        <end position="471"/>
    </location>
</feature>
<protein>
    <submittedName>
        <fullName evidence="5">Protein phosphatase 1 regulatory subunit 15B</fullName>
    </submittedName>
</protein>
<dbReference type="AlphaFoldDB" id="A0A2I4C690"/>
<sequence length="567" mass="61544">MFRSMDSERRLSDGQRSSSRAVVGGQDSSWVGLLSRPALSLLRRLRLWSAAPLSSSAGAEEEFFREFTDIFPLTQSGAPPLSFTRCQHLGAAGLLEPGAGGSQLGSLSSVRTVLNQVLLNPQELQSMGGQAWMSVSPPGRTGSAGKGGPWWGSLLWEEDTSQGGSWPNGGAETDRLCPPAAAGTKAPPVQTSSVLDWMLGEKSGPPHNKILHTVQDSVDQLSHTQGGQDLGYSSLEEELSYRGLQSLVRVPGEEQCGGVRVPGEEQCGGVRVLSAPQCQNKTIAFIMGCPCSDDSQSESTDGDDDDGFNSESSSDWSDSDEDDEDEEESDSDSGPDSDSERLWTSFCPAVDPYNPQNFTAHLQTGRDPPQTTLTPSPQPGPSPPPQDVWDDSTSASEVDEAESLRLLSSLSCSSDPYSPFNFQAPIRTHAAPGPPRPAKTRVRSNTAPLTPVHDHKSPPEYKKEEAEERLDSGFSEAPPSASSSASLAQSCKNLKKVRFCDQVDEFFASCGEEEEEEEDRRGPWEELARDRCRFQRRCEEVEQSIGFCLQPQHRHRVLQRLAVLSES</sequence>
<dbReference type="InterPro" id="IPR051254">
    <property type="entry name" value="PPP1R15"/>
</dbReference>
<dbReference type="GO" id="GO:0051246">
    <property type="term" value="P:regulation of protein metabolic process"/>
    <property type="evidence" value="ECO:0007669"/>
    <property type="project" value="UniProtKB-ARBA"/>
</dbReference>
<name>A0A2I4C690_AUSLI</name>
<dbReference type="Proteomes" id="UP000192220">
    <property type="component" value="Unplaced"/>
</dbReference>
<feature type="compositionally biased region" description="Pro residues" evidence="2">
    <location>
        <begin position="376"/>
        <end position="386"/>
    </location>
</feature>
<feature type="compositionally biased region" description="Basic and acidic residues" evidence="2">
    <location>
        <begin position="1"/>
        <end position="13"/>
    </location>
</feature>
<dbReference type="GO" id="GO:0000164">
    <property type="term" value="C:protein phosphatase type 1 complex"/>
    <property type="evidence" value="ECO:0007669"/>
    <property type="project" value="TreeGrafter"/>
</dbReference>
<dbReference type="RefSeq" id="XP_013875521.1">
    <property type="nucleotide sequence ID" value="XM_014020067.1"/>
</dbReference>
<dbReference type="PANTHER" id="PTHR16489:SF11">
    <property type="entry name" value="PROTEIN PHOSPHATASE 1 REGULATORY SUBUNIT 15B"/>
    <property type="match status" value="1"/>
</dbReference>
<gene>
    <name evidence="5" type="primary">ppp1r15b</name>
</gene>
<dbReference type="KEGG" id="alim:106525738"/>